<accession>A0A4V3CMI5</accession>
<dbReference type="Gene3D" id="1.10.4010.10">
    <property type="entry name" value="Type II deoxyuridine triphosphatase"/>
    <property type="match status" value="1"/>
</dbReference>
<keyword evidence="2" id="KW-1185">Reference proteome</keyword>
<dbReference type="AlphaFoldDB" id="A0A4V3CMI5"/>
<proteinExistence type="predicted"/>
<gene>
    <name evidence="1" type="ORF">DEU29_11727</name>
</gene>
<protein>
    <submittedName>
        <fullName evidence="1">dUTPase-like protein</fullName>
    </submittedName>
</protein>
<evidence type="ECO:0000313" key="2">
    <source>
        <dbReference type="Proteomes" id="UP000295531"/>
    </source>
</evidence>
<comment type="caution">
    <text evidence="1">The sequence shown here is derived from an EMBL/GenBank/DDBJ whole genome shotgun (WGS) entry which is preliminary data.</text>
</comment>
<reference evidence="1 2" key="1">
    <citation type="submission" date="2019-03" db="EMBL/GenBank/DDBJ databases">
        <title>Freshwater and sediment microbial communities from various areas in North America, analyzing microbe dynamics in response to fracking.</title>
        <authorList>
            <person name="Lamendella R."/>
        </authorList>
    </citation>
    <scope>NUCLEOTIDE SEQUENCE [LARGE SCALE GENOMIC DNA]</scope>
    <source>
        <strain evidence="1 2">18_TX</strain>
    </source>
</reference>
<dbReference type="Proteomes" id="UP000295531">
    <property type="component" value="Unassembled WGS sequence"/>
</dbReference>
<dbReference type="Pfam" id="PF08761">
    <property type="entry name" value="dUTPase_2"/>
    <property type="match status" value="1"/>
</dbReference>
<dbReference type="EMBL" id="SNXI01000017">
    <property type="protein sequence ID" value="TDP29449.1"/>
    <property type="molecule type" value="Genomic_DNA"/>
</dbReference>
<dbReference type="SUPFAM" id="SSF101386">
    <property type="entry name" value="all-alpha NTP pyrophosphatases"/>
    <property type="match status" value="1"/>
</dbReference>
<dbReference type="CDD" id="cd11527">
    <property type="entry name" value="NTP-PPase_dUTPase"/>
    <property type="match status" value="1"/>
</dbReference>
<evidence type="ECO:0000313" key="1">
    <source>
        <dbReference type="EMBL" id="TDP29449.1"/>
    </source>
</evidence>
<dbReference type="RefSeq" id="WP_166635912.1">
    <property type="nucleotide sequence ID" value="NZ_SNXI01000017.1"/>
</dbReference>
<name>A0A4V3CMI5_9GAMM</name>
<dbReference type="InterPro" id="IPR014871">
    <property type="entry name" value="dUTPase/dCTP_pyrophosphatase"/>
</dbReference>
<sequence>MSQDTQFSVKQAQQIAKLQTQFNQGLDANWPTAPTLVRDDMAAVIVELGERYDHLGYKWWKKQTPDTAQANMELIDVLHFALSDVIEVLAVDGAENPVESAGLKLAEASIRAQAKDAQNAKWLLRHTALEGRPDLERPLCFGNESLTQLLSLLYQAYGSAEAVYVSYIGKNALNHVRQQRGYKEGTYIKMWQHEEDNQVMVRLLLDSDRILNSDTPLDDAVALLLDYYDTHVVSQQ</sequence>
<organism evidence="1 2">
    <name type="scientific">Idiomarina aquatica</name>
    <dbReference type="NCBI Taxonomy" id="1327752"/>
    <lineage>
        <taxon>Bacteria</taxon>
        <taxon>Pseudomonadati</taxon>
        <taxon>Pseudomonadota</taxon>
        <taxon>Gammaproteobacteria</taxon>
        <taxon>Alteromonadales</taxon>
        <taxon>Idiomarinaceae</taxon>
        <taxon>Idiomarina</taxon>
    </lineage>
</organism>